<keyword evidence="1" id="KW-0812">Transmembrane</keyword>
<evidence type="ECO:0000259" key="2">
    <source>
        <dbReference type="Pfam" id="PF13231"/>
    </source>
</evidence>
<feature type="transmembrane region" description="Helical" evidence="1">
    <location>
        <begin position="319"/>
        <end position="337"/>
    </location>
</feature>
<dbReference type="AlphaFoldDB" id="A0A7W0IBV8"/>
<keyword evidence="1" id="KW-1133">Transmembrane helix</keyword>
<reference evidence="3 4" key="1">
    <citation type="submission" date="2020-07" db="EMBL/GenBank/DDBJ databases">
        <title>Streptomyces isolated from Indian soil.</title>
        <authorList>
            <person name="Mandal S."/>
            <person name="Maiti P.K."/>
        </authorList>
    </citation>
    <scope>NUCLEOTIDE SEQUENCE [LARGE SCALE GENOMIC DNA]</scope>
    <source>
        <strain evidence="3 4">PSKA28</strain>
    </source>
</reference>
<sequence length="406" mass="43217">MRRGQVVAVAVAVVICLAIRLFFLLTTHGRADVDIFHGFARAIEQFGPIRVYEQPLHGLPVYNHPPLAGWMLLGMSELERMGIPFLVLIRLPATLADAVSVVLVFEIVRQRARVHTAVVCAWTVALSPILVCVSGYHGNTDPVAVMFALAAAYLLADRKRPLAAGLVAALSVSVKFIPVVAIPVLLVVAARGGQRVLVRFSAGLAGLMTLVWGPVLLTVPGALKDNVLNYEGSRYRLWGLIRFADWLDVPEPAIAFAKGPGHLLFVLLCVAVGVWLAWLRPDGAPVVVGLTLALLLLLSTASGAHYLSWAVVGLCVSGMWAGLAYNAVVGVVAYLAYTGGSIVIWSRETLLLGAFGWAVLAAGIASGMYRLLIRPGATAGNHLQALTKIGAPRSERASELADHSAK</sequence>
<feature type="transmembrane region" description="Helical" evidence="1">
    <location>
        <begin position="7"/>
        <end position="25"/>
    </location>
</feature>
<feature type="transmembrane region" description="Helical" evidence="1">
    <location>
        <begin position="162"/>
        <end position="189"/>
    </location>
</feature>
<feature type="transmembrane region" description="Helical" evidence="1">
    <location>
        <begin position="196"/>
        <end position="217"/>
    </location>
</feature>
<feature type="domain" description="Glycosyltransferase RgtA/B/C/D-like" evidence="2">
    <location>
        <begin position="63"/>
        <end position="211"/>
    </location>
</feature>
<keyword evidence="3" id="KW-0808">Transferase</keyword>
<feature type="transmembrane region" description="Helical" evidence="1">
    <location>
        <begin position="81"/>
        <end position="105"/>
    </location>
</feature>
<dbReference type="Proteomes" id="UP000545761">
    <property type="component" value="Unassembled WGS sequence"/>
</dbReference>
<dbReference type="EMBL" id="JACEHE010000019">
    <property type="protein sequence ID" value="MBA2949536.1"/>
    <property type="molecule type" value="Genomic_DNA"/>
</dbReference>
<organism evidence="3 4">
    <name type="scientific">Streptomyces himalayensis subsp. himalayensis</name>
    <dbReference type="NCBI Taxonomy" id="2756131"/>
    <lineage>
        <taxon>Bacteria</taxon>
        <taxon>Bacillati</taxon>
        <taxon>Actinomycetota</taxon>
        <taxon>Actinomycetes</taxon>
        <taxon>Kitasatosporales</taxon>
        <taxon>Streptomycetaceae</taxon>
        <taxon>Streptomyces</taxon>
        <taxon>Streptomyces himalayensis</taxon>
    </lineage>
</organism>
<proteinExistence type="predicted"/>
<protein>
    <submittedName>
        <fullName evidence="3">Glycosyltransferase family 39 protein</fullName>
    </submittedName>
</protein>
<gene>
    <name evidence="3" type="ORF">H1D24_27850</name>
</gene>
<feature type="transmembrane region" description="Helical" evidence="1">
    <location>
        <begin position="286"/>
        <end position="307"/>
    </location>
</feature>
<comment type="caution">
    <text evidence="3">The sequence shown here is derived from an EMBL/GenBank/DDBJ whole genome shotgun (WGS) entry which is preliminary data.</text>
</comment>
<evidence type="ECO:0000256" key="1">
    <source>
        <dbReference type="SAM" id="Phobius"/>
    </source>
</evidence>
<evidence type="ECO:0000313" key="3">
    <source>
        <dbReference type="EMBL" id="MBA2949536.1"/>
    </source>
</evidence>
<name>A0A7W0IBV8_9ACTN</name>
<evidence type="ECO:0000313" key="4">
    <source>
        <dbReference type="Proteomes" id="UP000545761"/>
    </source>
</evidence>
<feature type="transmembrane region" description="Helical" evidence="1">
    <location>
        <begin position="117"/>
        <end position="137"/>
    </location>
</feature>
<feature type="transmembrane region" description="Helical" evidence="1">
    <location>
        <begin position="349"/>
        <end position="369"/>
    </location>
</feature>
<dbReference type="GO" id="GO:0016740">
    <property type="term" value="F:transferase activity"/>
    <property type="evidence" value="ECO:0007669"/>
    <property type="project" value="UniProtKB-KW"/>
</dbReference>
<accession>A0A7W0IBV8</accession>
<feature type="transmembrane region" description="Helical" evidence="1">
    <location>
        <begin position="261"/>
        <end position="279"/>
    </location>
</feature>
<keyword evidence="1" id="KW-0472">Membrane</keyword>
<dbReference type="Pfam" id="PF13231">
    <property type="entry name" value="PMT_2"/>
    <property type="match status" value="1"/>
</dbReference>
<dbReference type="InterPro" id="IPR038731">
    <property type="entry name" value="RgtA/B/C-like"/>
</dbReference>